<evidence type="ECO:0000256" key="1">
    <source>
        <dbReference type="ARBA" id="ARBA00000900"/>
    </source>
</evidence>
<reference evidence="8 9" key="1">
    <citation type="submission" date="2024-12" db="EMBL/GenBank/DDBJ databases">
        <title>The unique morphological basis and parallel evolutionary history of personate flowers in Penstemon.</title>
        <authorList>
            <person name="Depatie T.H."/>
            <person name="Wessinger C.A."/>
        </authorList>
    </citation>
    <scope>NUCLEOTIDE SEQUENCE [LARGE SCALE GENOMIC DNA]</scope>
    <source>
        <strain evidence="8">WTNN_2</strain>
        <tissue evidence="8">Leaf</tissue>
    </source>
</reference>
<dbReference type="GO" id="GO:0061630">
    <property type="term" value="F:ubiquitin protein ligase activity"/>
    <property type="evidence" value="ECO:0007669"/>
    <property type="project" value="UniProtKB-EC"/>
</dbReference>
<dbReference type="EMBL" id="JBJXBP010000006">
    <property type="protein sequence ID" value="KAL3825193.1"/>
    <property type="molecule type" value="Genomic_DNA"/>
</dbReference>
<dbReference type="InterPro" id="IPR013083">
    <property type="entry name" value="Znf_RING/FYVE/PHD"/>
</dbReference>
<dbReference type="SUPFAM" id="SSF57850">
    <property type="entry name" value="RING/U-box"/>
    <property type="match status" value="1"/>
</dbReference>
<accession>A0ABD3SLS2</accession>
<dbReference type="PROSITE" id="PS50089">
    <property type="entry name" value="ZF_RING_2"/>
    <property type="match status" value="1"/>
</dbReference>
<comment type="catalytic activity">
    <reaction evidence="1">
        <text>S-ubiquitinyl-[E2 ubiquitin-conjugating enzyme]-L-cysteine + [acceptor protein]-L-lysine = [E2 ubiquitin-conjugating enzyme]-L-cysteine + N(6)-ubiquitinyl-[acceptor protein]-L-lysine.</text>
        <dbReference type="EC" id="2.3.2.27"/>
    </reaction>
</comment>
<evidence type="ECO:0000259" key="7">
    <source>
        <dbReference type="PROSITE" id="PS50089"/>
    </source>
</evidence>
<dbReference type="Gene3D" id="3.30.40.10">
    <property type="entry name" value="Zinc/RING finger domain, C3HC4 (zinc finger)"/>
    <property type="match status" value="1"/>
</dbReference>
<dbReference type="SMART" id="SM00184">
    <property type="entry name" value="RING"/>
    <property type="match status" value="1"/>
</dbReference>
<protein>
    <recommendedName>
        <fullName evidence="2">RING-type E3 ubiquitin transferase</fullName>
        <ecNumber evidence="2">2.3.2.27</ecNumber>
    </recommendedName>
</protein>
<dbReference type="Proteomes" id="UP001634393">
    <property type="component" value="Unassembled WGS sequence"/>
</dbReference>
<keyword evidence="9" id="KW-1185">Reference proteome</keyword>
<dbReference type="EC" id="2.3.2.27" evidence="2"/>
<evidence type="ECO:0000256" key="6">
    <source>
        <dbReference type="PROSITE-ProRule" id="PRU00175"/>
    </source>
</evidence>
<evidence type="ECO:0000256" key="2">
    <source>
        <dbReference type="ARBA" id="ARBA00012483"/>
    </source>
</evidence>
<evidence type="ECO:0000313" key="9">
    <source>
        <dbReference type="Proteomes" id="UP001634393"/>
    </source>
</evidence>
<comment type="caution">
    <text evidence="8">The sequence shown here is derived from an EMBL/GenBank/DDBJ whole genome shotgun (WGS) entry which is preliminary data.</text>
</comment>
<dbReference type="GO" id="GO:0008270">
    <property type="term" value="F:zinc ion binding"/>
    <property type="evidence" value="ECO:0007669"/>
    <property type="project" value="UniProtKB-KW"/>
</dbReference>
<keyword evidence="5" id="KW-0862">Zinc</keyword>
<dbReference type="InterPro" id="IPR001841">
    <property type="entry name" value="Znf_RING"/>
</dbReference>
<evidence type="ECO:0000256" key="3">
    <source>
        <dbReference type="ARBA" id="ARBA00022723"/>
    </source>
</evidence>
<proteinExistence type="predicted"/>
<organism evidence="8 9">
    <name type="scientific">Penstemon smallii</name>
    <dbReference type="NCBI Taxonomy" id="265156"/>
    <lineage>
        <taxon>Eukaryota</taxon>
        <taxon>Viridiplantae</taxon>
        <taxon>Streptophyta</taxon>
        <taxon>Embryophyta</taxon>
        <taxon>Tracheophyta</taxon>
        <taxon>Spermatophyta</taxon>
        <taxon>Magnoliopsida</taxon>
        <taxon>eudicotyledons</taxon>
        <taxon>Gunneridae</taxon>
        <taxon>Pentapetalae</taxon>
        <taxon>asterids</taxon>
        <taxon>lamiids</taxon>
        <taxon>Lamiales</taxon>
        <taxon>Plantaginaceae</taxon>
        <taxon>Cheloneae</taxon>
        <taxon>Penstemon</taxon>
    </lineage>
</organism>
<dbReference type="PANTHER" id="PTHR15710">
    <property type="entry name" value="E3 UBIQUITIN-PROTEIN LIGASE PRAJA"/>
    <property type="match status" value="1"/>
</dbReference>
<name>A0ABD3SLS2_9LAMI</name>
<evidence type="ECO:0000256" key="4">
    <source>
        <dbReference type="ARBA" id="ARBA00022771"/>
    </source>
</evidence>
<dbReference type="AlphaFoldDB" id="A0ABD3SLS2"/>
<sequence>MLFPRTNTDDIFDLDLALTMPELDSTSTETNSNGQQQVEAESTAEEVIEGMPTVVVGGGHRCTVCMEGFGLDVVGKQISCGHVFHFNCVAHWISLHNSCPLCRFKVFV</sequence>
<keyword evidence="3" id="KW-0479">Metal-binding</keyword>
<evidence type="ECO:0000313" key="8">
    <source>
        <dbReference type="EMBL" id="KAL3825193.1"/>
    </source>
</evidence>
<dbReference type="PANTHER" id="PTHR15710:SF74">
    <property type="entry name" value="RING-TYPE E3 UBIQUITIN TRANSFERASE-RELATED"/>
    <property type="match status" value="1"/>
</dbReference>
<evidence type="ECO:0000256" key="5">
    <source>
        <dbReference type="ARBA" id="ARBA00022833"/>
    </source>
</evidence>
<keyword evidence="4 6" id="KW-0863">Zinc-finger</keyword>
<dbReference type="Pfam" id="PF13639">
    <property type="entry name" value="zf-RING_2"/>
    <property type="match status" value="1"/>
</dbReference>
<gene>
    <name evidence="8" type="ORF">ACJIZ3_021222</name>
</gene>
<feature type="domain" description="RING-type" evidence="7">
    <location>
        <begin position="62"/>
        <end position="103"/>
    </location>
</feature>